<evidence type="ECO:0000313" key="2">
    <source>
        <dbReference type="EMBL" id="KAJ8550017.1"/>
    </source>
</evidence>
<dbReference type="GO" id="GO:0016020">
    <property type="term" value="C:membrane"/>
    <property type="evidence" value="ECO:0007669"/>
    <property type="project" value="InterPro"/>
</dbReference>
<dbReference type="Proteomes" id="UP001152561">
    <property type="component" value="Unassembled WGS sequence"/>
</dbReference>
<protein>
    <submittedName>
        <fullName evidence="2">Uncharacterized protein</fullName>
    </submittedName>
</protein>
<dbReference type="GO" id="GO:0015098">
    <property type="term" value="F:molybdate ion transmembrane transporter activity"/>
    <property type="evidence" value="ECO:0007669"/>
    <property type="project" value="InterPro"/>
</dbReference>
<dbReference type="InterPro" id="IPR008509">
    <property type="entry name" value="MOT2/MFSD5"/>
</dbReference>
<evidence type="ECO:0000313" key="3">
    <source>
        <dbReference type="Proteomes" id="UP001152561"/>
    </source>
</evidence>
<reference evidence="3" key="1">
    <citation type="journal article" date="2023" name="Proc. Natl. Acad. Sci. U.S.A.">
        <title>Genomic and structural basis for evolution of tropane alkaloid biosynthesis.</title>
        <authorList>
            <person name="Wanga Y.-J."/>
            <person name="Taina T."/>
            <person name="Yua J.-Y."/>
            <person name="Lia J."/>
            <person name="Xua B."/>
            <person name="Chenc J."/>
            <person name="D'Auriad J.C."/>
            <person name="Huanga J.-P."/>
            <person name="Huanga S.-X."/>
        </authorList>
    </citation>
    <scope>NUCLEOTIDE SEQUENCE [LARGE SCALE GENOMIC DNA]</scope>
    <source>
        <strain evidence="3">cv. KIB-2019</strain>
    </source>
</reference>
<dbReference type="PANTHER" id="PTHR23516:SF2">
    <property type="entry name" value="MOLYBDATE-ANION TRANSPORTER"/>
    <property type="match status" value="1"/>
</dbReference>
<feature type="transmembrane region" description="Helical" evidence="1">
    <location>
        <begin position="115"/>
        <end position="134"/>
    </location>
</feature>
<dbReference type="PANTHER" id="PTHR23516">
    <property type="entry name" value="SAM (S-ADENOSYL METHIONINE) TRANSPORTER"/>
    <property type="match status" value="1"/>
</dbReference>
<keyword evidence="3" id="KW-1185">Reference proteome</keyword>
<proteinExistence type="predicted"/>
<name>A0A9Q1M3Q1_9SOLA</name>
<comment type="caution">
    <text evidence="2">The sequence shown here is derived from an EMBL/GenBank/DDBJ whole genome shotgun (WGS) entry which is preliminary data.</text>
</comment>
<evidence type="ECO:0000256" key="1">
    <source>
        <dbReference type="SAM" id="Phobius"/>
    </source>
</evidence>
<keyword evidence="1" id="KW-0472">Membrane</keyword>
<sequence>MTSSPPNDGYSFPSFLDTALMKDFLGKRGLSEELDAPSNCAKARRLETVMEGLWAVFGEYEMLYNGVSSEQIIVSLCIGYAVTLFVGTFLGVLSDLIWDRGKTWNWFIGGNGKRSLLSPSGAVLVMVVIALIHVRQGWKEDPKSTIFKDYQTKFHTYIFNDKRIWLLSWAQASVHFSIGVFWILWAPTIVKTAWCILLL</sequence>
<feature type="transmembrane region" description="Helical" evidence="1">
    <location>
        <begin position="72"/>
        <end position="94"/>
    </location>
</feature>
<organism evidence="2 3">
    <name type="scientific">Anisodus acutangulus</name>
    <dbReference type="NCBI Taxonomy" id="402998"/>
    <lineage>
        <taxon>Eukaryota</taxon>
        <taxon>Viridiplantae</taxon>
        <taxon>Streptophyta</taxon>
        <taxon>Embryophyta</taxon>
        <taxon>Tracheophyta</taxon>
        <taxon>Spermatophyta</taxon>
        <taxon>Magnoliopsida</taxon>
        <taxon>eudicotyledons</taxon>
        <taxon>Gunneridae</taxon>
        <taxon>Pentapetalae</taxon>
        <taxon>asterids</taxon>
        <taxon>lamiids</taxon>
        <taxon>Solanales</taxon>
        <taxon>Solanaceae</taxon>
        <taxon>Solanoideae</taxon>
        <taxon>Hyoscyameae</taxon>
        <taxon>Anisodus</taxon>
    </lineage>
</organism>
<feature type="transmembrane region" description="Helical" evidence="1">
    <location>
        <begin position="164"/>
        <end position="185"/>
    </location>
</feature>
<accession>A0A9Q1M3Q1</accession>
<dbReference type="EMBL" id="JAJAGQ010000011">
    <property type="protein sequence ID" value="KAJ8550017.1"/>
    <property type="molecule type" value="Genomic_DNA"/>
</dbReference>
<dbReference type="AlphaFoldDB" id="A0A9Q1M3Q1"/>
<keyword evidence="1" id="KW-0812">Transmembrane</keyword>
<dbReference type="OrthoDB" id="263957at2759"/>
<keyword evidence="1" id="KW-1133">Transmembrane helix</keyword>
<gene>
    <name evidence="2" type="ORF">K7X08_033724</name>
</gene>